<name>A0A2I0UQF4_LIMLA</name>
<evidence type="ECO:0000313" key="2">
    <source>
        <dbReference type="EMBL" id="PKU48269.1"/>
    </source>
</evidence>
<evidence type="ECO:0000313" key="3">
    <source>
        <dbReference type="Proteomes" id="UP000233556"/>
    </source>
</evidence>
<reference evidence="3" key="1">
    <citation type="submission" date="2017-11" db="EMBL/GenBank/DDBJ databases">
        <authorList>
            <person name="Lima N.C."/>
            <person name="Parody-Merino A.M."/>
            <person name="Battley P.F."/>
            <person name="Fidler A.E."/>
            <person name="Prosdocimi F."/>
        </authorList>
    </citation>
    <scope>NUCLEOTIDE SEQUENCE [LARGE SCALE GENOMIC DNA]</scope>
</reference>
<accession>A0A2I0UQF4</accession>
<dbReference type="AlphaFoldDB" id="A0A2I0UQF4"/>
<protein>
    <submittedName>
        <fullName evidence="2">Uncharacterized protein</fullName>
    </submittedName>
</protein>
<proteinExistence type="predicted"/>
<dbReference type="EMBL" id="KZ505656">
    <property type="protein sequence ID" value="PKU48269.1"/>
    <property type="molecule type" value="Genomic_DNA"/>
</dbReference>
<feature type="region of interest" description="Disordered" evidence="1">
    <location>
        <begin position="30"/>
        <end position="87"/>
    </location>
</feature>
<keyword evidence="3" id="KW-1185">Reference proteome</keyword>
<sequence>MAVDEQKMVAAIRRIQSGAAAALPACAAPHTALPRGRPRPVSPHTVPDTLRRPSGTAPAAESRAGTLSCGRTGMVPPGKVGSAAAAP</sequence>
<gene>
    <name evidence="2" type="ORF">llap_1371</name>
</gene>
<evidence type="ECO:0000256" key="1">
    <source>
        <dbReference type="SAM" id="MobiDB-lite"/>
    </source>
</evidence>
<reference evidence="3" key="2">
    <citation type="submission" date="2017-12" db="EMBL/GenBank/DDBJ databases">
        <title>Genome sequence of the Bar-tailed Godwit (Limosa lapponica baueri).</title>
        <authorList>
            <person name="Lima N.C.B."/>
            <person name="Parody-Merino A.M."/>
            <person name="Battley P.F."/>
            <person name="Fidler A.E."/>
            <person name="Prosdocimi F."/>
        </authorList>
    </citation>
    <scope>NUCLEOTIDE SEQUENCE [LARGE SCALE GENOMIC DNA]</scope>
</reference>
<organism evidence="2 3">
    <name type="scientific">Limosa lapponica baueri</name>
    <dbReference type="NCBI Taxonomy" id="1758121"/>
    <lineage>
        <taxon>Eukaryota</taxon>
        <taxon>Metazoa</taxon>
        <taxon>Chordata</taxon>
        <taxon>Craniata</taxon>
        <taxon>Vertebrata</taxon>
        <taxon>Euteleostomi</taxon>
        <taxon>Archelosauria</taxon>
        <taxon>Archosauria</taxon>
        <taxon>Dinosauria</taxon>
        <taxon>Saurischia</taxon>
        <taxon>Theropoda</taxon>
        <taxon>Coelurosauria</taxon>
        <taxon>Aves</taxon>
        <taxon>Neognathae</taxon>
        <taxon>Neoaves</taxon>
        <taxon>Charadriiformes</taxon>
        <taxon>Scolopacidae</taxon>
        <taxon>Limosa</taxon>
    </lineage>
</organism>
<dbReference type="Proteomes" id="UP000233556">
    <property type="component" value="Unassembled WGS sequence"/>
</dbReference>